<evidence type="ECO:0000259" key="1">
    <source>
        <dbReference type="PROSITE" id="PS50097"/>
    </source>
</evidence>
<dbReference type="SMART" id="SM00225">
    <property type="entry name" value="BTB"/>
    <property type="match status" value="1"/>
</dbReference>
<dbReference type="STRING" id="174720.A0A0N5CBE5"/>
<protein>
    <submittedName>
        <fullName evidence="3">BTB domain-containing protein</fullName>
    </submittedName>
</protein>
<evidence type="ECO:0000313" key="2">
    <source>
        <dbReference type="Proteomes" id="UP000046392"/>
    </source>
</evidence>
<accession>A0A0N5CBE5</accession>
<dbReference type="InterPro" id="IPR011333">
    <property type="entry name" value="SKP1/BTB/POZ_sf"/>
</dbReference>
<dbReference type="AlphaFoldDB" id="A0A0N5CBE5"/>
<dbReference type="SUPFAM" id="SSF54695">
    <property type="entry name" value="POZ domain"/>
    <property type="match status" value="1"/>
</dbReference>
<dbReference type="Gene3D" id="1.25.40.420">
    <property type="match status" value="1"/>
</dbReference>
<evidence type="ECO:0000313" key="3">
    <source>
        <dbReference type="WBParaSite" id="SPAL_0001521000.1"/>
    </source>
</evidence>
<dbReference type="PANTHER" id="PTHR24413">
    <property type="entry name" value="SPECKLE-TYPE POZ PROTEIN"/>
    <property type="match status" value="1"/>
</dbReference>
<dbReference type="WBParaSite" id="SPAL_0001521000.1">
    <property type="protein sequence ID" value="SPAL_0001521000.1"/>
    <property type="gene ID" value="SPAL_0001521000"/>
</dbReference>
<dbReference type="Proteomes" id="UP000046392">
    <property type="component" value="Unplaced"/>
</dbReference>
<organism evidence="2 3">
    <name type="scientific">Strongyloides papillosus</name>
    <name type="common">Intestinal threadworm</name>
    <dbReference type="NCBI Taxonomy" id="174720"/>
    <lineage>
        <taxon>Eukaryota</taxon>
        <taxon>Metazoa</taxon>
        <taxon>Ecdysozoa</taxon>
        <taxon>Nematoda</taxon>
        <taxon>Chromadorea</taxon>
        <taxon>Rhabditida</taxon>
        <taxon>Tylenchina</taxon>
        <taxon>Panagrolaimomorpha</taxon>
        <taxon>Strongyloidoidea</taxon>
        <taxon>Strongyloididae</taxon>
        <taxon>Strongyloides</taxon>
    </lineage>
</organism>
<feature type="domain" description="BTB" evidence="1">
    <location>
        <begin position="103"/>
        <end position="165"/>
    </location>
</feature>
<reference evidence="3" key="1">
    <citation type="submission" date="2017-02" db="UniProtKB">
        <authorList>
            <consortium name="WormBaseParasite"/>
        </authorList>
    </citation>
    <scope>IDENTIFICATION</scope>
</reference>
<sequence length="263" mass="30706">MALCKFYILDADGEEKCLSVMGVEKFDRNNDSCYLSSYIKVEELFLFKDLYLPNDILTMHFEIFYLLSCGLNRFGVSDHTIIETHSNMFLEDMTRMFDSPRFCDCIIKVRDSEIGVHKFILASRSEVFCSTLENKLTEHGSYIIEINDFRLEVVKEMINYLYTGRSPKIDELAFEMFEIGKKYKVEGLQLIATGSLLKSLNVENVCEYLEKSEIHSIGILQDFCIRYIYFKLDEVVFSEKWKKIVNFYPLLLEKVLMVTAGID</sequence>
<dbReference type="Gene3D" id="3.30.710.10">
    <property type="entry name" value="Potassium Channel Kv1.1, Chain A"/>
    <property type="match status" value="1"/>
</dbReference>
<dbReference type="InterPro" id="IPR000210">
    <property type="entry name" value="BTB/POZ_dom"/>
</dbReference>
<proteinExistence type="predicted"/>
<keyword evidence="2" id="KW-1185">Reference proteome</keyword>
<dbReference type="PROSITE" id="PS50097">
    <property type="entry name" value="BTB"/>
    <property type="match status" value="1"/>
</dbReference>
<dbReference type="Pfam" id="PF00651">
    <property type="entry name" value="BTB"/>
    <property type="match status" value="1"/>
</dbReference>
<name>A0A0N5CBE5_STREA</name>